<dbReference type="InterPro" id="IPR036265">
    <property type="entry name" value="HIT-like_sf"/>
</dbReference>
<dbReference type="EMBL" id="VCQT01000008">
    <property type="protein sequence ID" value="TMW14977.1"/>
    <property type="molecule type" value="Genomic_DNA"/>
</dbReference>
<dbReference type="Proteomes" id="UP000739180">
    <property type="component" value="Unassembled WGS sequence"/>
</dbReference>
<dbReference type="InterPro" id="IPR026026">
    <property type="entry name" value="HIT_Hint"/>
</dbReference>
<dbReference type="RefSeq" id="WP_138770826.1">
    <property type="nucleotide sequence ID" value="NZ_JBHSSX010000027.1"/>
</dbReference>
<name>A0ABY2XQG2_9GAMM</name>
<dbReference type="InterPro" id="IPR011146">
    <property type="entry name" value="HIT-like"/>
</dbReference>
<evidence type="ECO:0000313" key="4">
    <source>
        <dbReference type="Proteomes" id="UP000739180"/>
    </source>
</evidence>
<accession>A0ABY2XQG2</accession>
<sequence length="144" mass="16127">MASLHPRLAADTGELGETDLCWLRWMRDDRFPWLIVVPKRDGLREWHHLAVADQQRLLATVNHLAAELERVTGADKINLGALGNLVPQLHVHVIARFQGDDCWPGPVWGQGTPRPVETAPAWLEQLTLPDQRDPGTEQGGAPWN</sequence>
<feature type="domain" description="HIT" evidence="2">
    <location>
        <begin position="34"/>
        <end position="103"/>
    </location>
</feature>
<dbReference type="Pfam" id="PF01230">
    <property type="entry name" value="HIT"/>
    <property type="match status" value="1"/>
</dbReference>
<reference evidence="3 4" key="1">
    <citation type="submission" date="2019-05" db="EMBL/GenBank/DDBJ databases">
        <title>Genome of Alcanivorax gelatiniphagus, an oil degrading marine bacteria.</title>
        <authorList>
            <person name="Kwon K.K."/>
        </authorList>
    </citation>
    <scope>NUCLEOTIDE SEQUENCE [LARGE SCALE GENOMIC DNA]</scope>
    <source>
        <strain evidence="3 4">MEBiC 08158</strain>
    </source>
</reference>
<comment type="caution">
    <text evidence="1">Lacks conserved residue(s) required for the propagation of feature annotation.</text>
</comment>
<evidence type="ECO:0000256" key="1">
    <source>
        <dbReference type="PROSITE-ProRule" id="PRU00464"/>
    </source>
</evidence>
<dbReference type="Gene3D" id="3.30.428.10">
    <property type="entry name" value="HIT-like"/>
    <property type="match status" value="1"/>
</dbReference>
<gene>
    <name evidence="3" type="ORF">FGS76_01355</name>
</gene>
<organism evidence="3 4">
    <name type="scientific">Alloalcanivorax gelatiniphagus</name>
    <dbReference type="NCBI Taxonomy" id="1194167"/>
    <lineage>
        <taxon>Bacteria</taxon>
        <taxon>Pseudomonadati</taxon>
        <taxon>Pseudomonadota</taxon>
        <taxon>Gammaproteobacteria</taxon>
        <taxon>Oceanospirillales</taxon>
        <taxon>Alcanivoracaceae</taxon>
        <taxon>Alloalcanivorax</taxon>
    </lineage>
</organism>
<keyword evidence="4" id="KW-1185">Reference proteome</keyword>
<dbReference type="PROSITE" id="PS51084">
    <property type="entry name" value="HIT_2"/>
    <property type="match status" value="1"/>
</dbReference>
<dbReference type="PIRSF" id="PIRSF000714">
    <property type="entry name" value="HIT"/>
    <property type="match status" value="1"/>
</dbReference>
<protein>
    <submittedName>
        <fullName evidence="3">HIT domain-containing protein</fullName>
    </submittedName>
</protein>
<comment type="caution">
    <text evidence="3">The sequence shown here is derived from an EMBL/GenBank/DDBJ whole genome shotgun (WGS) entry which is preliminary data.</text>
</comment>
<dbReference type="SUPFAM" id="SSF54197">
    <property type="entry name" value="HIT-like"/>
    <property type="match status" value="1"/>
</dbReference>
<proteinExistence type="predicted"/>
<evidence type="ECO:0000313" key="3">
    <source>
        <dbReference type="EMBL" id="TMW14977.1"/>
    </source>
</evidence>
<evidence type="ECO:0000259" key="2">
    <source>
        <dbReference type="PROSITE" id="PS51084"/>
    </source>
</evidence>